<feature type="compositionally biased region" description="Basic and acidic residues" evidence="1">
    <location>
        <begin position="334"/>
        <end position="345"/>
    </location>
</feature>
<evidence type="ECO:0000259" key="2">
    <source>
        <dbReference type="PROSITE" id="PS50217"/>
    </source>
</evidence>
<feature type="compositionally biased region" description="Basic and acidic residues" evidence="1">
    <location>
        <begin position="63"/>
        <end position="73"/>
    </location>
</feature>
<name>A0AB34JGE3_PRYPA</name>
<evidence type="ECO:0000256" key="1">
    <source>
        <dbReference type="SAM" id="MobiDB-lite"/>
    </source>
</evidence>
<dbReference type="EMBL" id="JBGBPQ010000008">
    <property type="protein sequence ID" value="KAL1520541.1"/>
    <property type="molecule type" value="Genomic_DNA"/>
</dbReference>
<dbReference type="SMART" id="SM00338">
    <property type="entry name" value="BRLZ"/>
    <property type="match status" value="1"/>
</dbReference>
<feature type="compositionally biased region" description="Acidic residues" evidence="1">
    <location>
        <begin position="239"/>
        <end position="252"/>
    </location>
</feature>
<sequence length="430" mass="48082">MLTENALQLLHVDPVGSGVTARPPSSLERSTETLSPEVEAALFQNWADLEELAANPKTSGAQPRREPPLPRRDSTTDMFALLDIDGGNAEHSSPLRYQHPVGRHPLAGLVQISESDLQLDDPFDEWEDALGDTWMEAAMADRSAPGKKENDELIYAREVKYHRDRDFLNKYGWRRVIHARTGKVVYQHKESRWPEQPSVKAARRVMRAFFDERREQRRNPETMLKRRRGELNSENGGSGDDEGDEREGEEEGVALQESKEAQAVASVPVQPEVPGAPKDALQLQVPPDKTVSQSEVGTSPKRARTSGTEPAAVLPRVPAPAEVQQPGAAASKNPEPKEREEVDKQLRRKQKNRQAAATSRKRQQDYRHQLEEENKRLQEENAFLRKLLAVRMRGDTNAEDAIPDNMDELESANGTGTTLADPIEILSSAL</sequence>
<dbReference type="Proteomes" id="UP001515480">
    <property type="component" value="Unassembled WGS sequence"/>
</dbReference>
<evidence type="ECO:0000313" key="4">
    <source>
        <dbReference type="Proteomes" id="UP001515480"/>
    </source>
</evidence>
<feature type="compositionally biased region" description="Acidic residues" evidence="1">
    <location>
        <begin position="398"/>
        <end position="410"/>
    </location>
</feature>
<dbReference type="InterPro" id="IPR046347">
    <property type="entry name" value="bZIP_sf"/>
</dbReference>
<feature type="region of interest" description="Disordered" evidence="1">
    <location>
        <begin position="398"/>
        <end position="430"/>
    </location>
</feature>
<dbReference type="GO" id="GO:0003700">
    <property type="term" value="F:DNA-binding transcription factor activity"/>
    <property type="evidence" value="ECO:0007669"/>
    <property type="project" value="InterPro"/>
</dbReference>
<feature type="compositionally biased region" description="Basic and acidic residues" evidence="1">
    <location>
        <begin position="211"/>
        <end position="224"/>
    </location>
</feature>
<dbReference type="Gene3D" id="1.20.5.170">
    <property type="match status" value="1"/>
</dbReference>
<feature type="compositionally biased region" description="Basic and acidic residues" evidence="1">
    <location>
        <begin position="362"/>
        <end position="376"/>
    </location>
</feature>
<keyword evidence="4" id="KW-1185">Reference proteome</keyword>
<comment type="caution">
    <text evidence="3">The sequence shown here is derived from an EMBL/GenBank/DDBJ whole genome shotgun (WGS) entry which is preliminary data.</text>
</comment>
<feature type="compositionally biased region" description="Low complexity" evidence="1">
    <location>
        <begin position="310"/>
        <end position="323"/>
    </location>
</feature>
<dbReference type="Pfam" id="PF00170">
    <property type="entry name" value="bZIP_1"/>
    <property type="match status" value="1"/>
</dbReference>
<proteinExistence type="predicted"/>
<dbReference type="AlphaFoldDB" id="A0AB34JGE3"/>
<feature type="region of interest" description="Disordered" evidence="1">
    <location>
        <begin position="53"/>
        <end position="73"/>
    </location>
</feature>
<reference evidence="3 4" key="1">
    <citation type="journal article" date="2024" name="Science">
        <title>Giant polyketide synthase enzymes in the biosynthesis of giant marine polyether toxins.</title>
        <authorList>
            <person name="Fallon T.R."/>
            <person name="Shende V.V."/>
            <person name="Wierzbicki I.H."/>
            <person name="Pendleton A.L."/>
            <person name="Watervoot N.F."/>
            <person name="Auber R.P."/>
            <person name="Gonzalez D.J."/>
            <person name="Wisecaver J.H."/>
            <person name="Moore B.S."/>
        </authorList>
    </citation>
    <scope>NUCLEOTIDE SEQUENCE [LARGE SCALE GENOMIC DNA]</scope>
    <source>
        <strain evidence="3 4">12B1</strain>
    </source>
</reference>
<gene>
    <name evidence="3" type="ORF">AB1Y20_022117</name>
</gene>
<protein>
    <recommendedName>
        <fullName evidence="2">BZIP domain-containing protein</fullName>
    </recommendedName>
</protein>
<dbReference type="PROSITE" id="PS50217">
    <property type="entry name" value="BZIP"/>
    <property type="match status" value="1"/>
</dbReference>
<feature type="domain" description="BZIP" evidence="2">
    <location>
        <begin position="342"/>
        <end position="386"/>
    </location>
</feature>
<accession>A0AB34JGE3</accession>
<dbReference type="SUPFAM" id="SSF57959">
    <property type="entry name" value="Leucine zipper domain"/>
    <property type="match status" value="1"/>
</dbReference>
<dbReference type="PROSITE" id="PS00036">
    <property type="entry name" value="BZIP_BASIC"/>
    <property type="match status" value="1"/>
</dbReference>
<organism evidence="3 4">
    <name type="scientific">Prymnesium parvum</name>
    <name type="common">Toxic golden alga</name>
    <dbReference type="NCBI Taxonomy" id="97485"/>
    <lineage>
        <taxon>Eukaryota</taxon>
        <taxon>Haptista</taxon>
        <taxon>Haptophyta</taxon>
        <taxon>Prymnesiophyceae</taxon>
        <taxon>Prymnesiales</taxon>
        <taxon>Prymnesiaceae</taxon>
        <taxon>Prymnesium</taxon>
    </lineage>
</organism>
<feature type="region of interest" description="Disordered" evidence="1">
    <location>
        <begin position="211"/>
        <end position="376"/>
    </location>
</feature>
<evidence type="ECO:0000313" key="3">
    <source>
        <dbReference type="EMBL" id="KAL1520541.1"/>
    </source>
</evidence>
<dbReference type="InterPro" id="IPR004827">
    <property type="entry name" value="bZIP"/>
</dbReference>